<dbReference type="EMBL" id="JANIIK010000113">
    <property type="protein sequence ID" value="KAJ3591694.1"/>
    <property type="molecule type" value="Genomic_DNA"/>
</dbReference>
<gene>
    <name evidence="2" type="ORF">NHX12_006826</name>
</gene>
<accession>A0A9Q0DLT0</accession>
<feature type="compositionally biased region" description="Basic and acidic residues" evidence="1">
    <location>
        <begin position="160"/>
        <end position="171"/>
    </location>
</feature>
<name>A0A9Q0DLT0_9TELE</name>
<dbReference type="AlphaFoldDB" id="A0A9Q0DLT0"/>
<feature type="compositionally biased region" description="Polar residues" evidence="1">
    <location>
        <begin position="136"/>
        <end position="146"/>
    </location>
</feature>
<keyword evidence="3" id="KW-1185">Reference proteome</keyword>
<organism evidence="2 3">
    <name type="scientific">Muraenolepis orangiensis</name>
    <name type="common">Patagonian moray cod</name>
    <dbReference type="NCBI Taxonomy" id="630683"/>
    <lineage>
        <taxon>Eukaryota</taxon>
        <taxon>Metazoa</taxon>
        <taxon>Chordata</taxon>
        <taxon>Craniata</taxon>
        <taxon>Vertebrata</taxon>
        <taxon>Euteleostomi</taxon>
        <taxon>Actinopterygii</taxon>
        <taxon>Neopterygii</taxon>
        <taxon>Teleostei</taxon>
        <taxon>Neoteleostei</taxon>
        <taxon>Acanthomorphata</taxon>
        <taxon>Zeiogadaria</taxon>
        <taxon>Gadariae</taxon>
        <taxon>Gadiformes</taxon>
        <taxon>Muraenolepidoidei</taxon>
        <taxon>Muraenolepididae</taxon>
        <taxon>Muraenolepis</taxon>
    </lineage>
</organism>
<evidence type="ECO:0000256" key="1">
    <source>
        <dbReference type="SAM" id="MobiDB-lite"/>
    </source>
</evidence>
<feature type="region of interest" description="Disordered" evidence="1">
    <location>
        <begin position="132"/>
        <end position="171"/>
    </location>
</feature>
<dbReference type="Proteomes" id="UP001148018">
    <property type="component" value="Unassembled WGS sequence"/>
</dbReference>
<evidence type="ECO:0000313" key="2">
    <source>
        <dbReference type="EMBL" id="KAJ3591694.1"/>
    </source>
</evidence>
<comment type="caution">
    <text evidence="2">The sequence shown here is derived from an EMBL/GenBank/DDBJ whole genome shotgun (WGS) entry which is preliminary data.</text>
</comment>
<sequence length="171" mass="18404">MGRQCFRPVTQFHLAVGGSSNGPTKIKERHTALQATLHAKLQATLQAKLHATLHATLQATLYSTLNVTLLATPCPTPRPSVACRCFDVVFVQGDLSADRVRFTNCIRSDIPSGGRFGQCGSSSLKSSSTCPELFQSRPQQVPTRNGFQAAVLSGPTPDPSRPDTSRQDQVV</sequence>
<protein>
    <submittedName>
        <fullName evidence="2">Uncharacterized protein</fullName>
    </submittedName>
</protein>
<evidence type="ECO:0000313" key="3">
    <source>
        <dbReference type="Proteomes" id="UP001148018"/>
    </source>
</evidence>
<proteinExistence type="predicted"/>
<reference evidence="2" key="1">
    <citation type="submission" date="2022-07" db="EMBL/GenBank/DDBJ databases">
        <title>Chromosome-level genome of Muraenolepis orangiensis.</title>
        <authorList>
            <person name="Kim J."/>
        </authorList>
    </citation>
    <scope>NUCLEOTIDE SEQUENCE</scope>
    <source>
        <strain evidence="2">KU_S4_2022</strain>
        <tissue evidence="2">Muscle</tissue>
    </source>
</reference>